<keyword evidence="1" id="KW-0472">Membrane</keyword>
<sequence>MKFLDKLCSEDDEIVDKVMHNEYWYFQIFSGLYPKMNTPKWRVFSVIQFIIYMSFFLYHAVLLIITAIKLTDDKVEMFQSLHYLTVLSISIYVTLFLQMYRQTYAKIHRAIGTRLFSYDEKTDEFKKTLVTKMEKKKKVLVQLIFSYYSTIPFIMLILEKSLNAYSGDDKVVLLSPNLPVTIWIPYETDSLIGSSSALIMIAVVCGIVVMVFATADVSVFVMCENLAMELRFLIHSLNRLPERTLHLYRLRHGDNTNVSIETIKENTDLSNCCRDCLKQNIIHHQNINE</sequence>
<evidence type="ECO:0008006" key="4">
    <source>
        <dbReference type="Google" id="ProtNLM"/>
    </source>
</evidence>
<comment type="caution">
    <text evidence="2">The sequence shown here is derived from an EMBL/GenBank/DDBJ whole genome shotgun (WGS) entry which is preliminary data.</text>
</comment>
<reference evidence="2 3" key="1">
    <citation type="submission" date="2022-12" db="EMBL/GenBank/DDBJ databases">
        <title>Chromosome-level genome assembly of true bugs.</title>
        <authorList>
            <person name="Ma L."/>
            <person name="Li H."/>
        </authorList>
    </citation>
    <scope>NUCLEOTIDE SEQUENCE [LARGE SCALE GENOMIC DNA]</scope>
    <source>
        <strain evidence="2">Lab_2022b</strain>
    </source>
</reference>
<keyword evidence="1" id="KW-0812">Transmembrane</keyword>
<dbReference type="AlphaFoldDB" id="A0AAW1D1J7"/>
<protein>
    <recommendedName>
        <fullName evidence="4">Odorant receptor</fullName>
    </recommendedName>
</protein>
<evidence type="ECO:0000313" key="2">
    <source>
        <dbReference type="EMBL" id="KAK9504898.1"/>
    </source>
</evidence>
<dbReference type="Proteomes" id="UP001461498">
    <property type="component" value="Unassembled WGS sequence"/>
</dbReference>
<keyword evidence="1" id="KW-1133">Transmembrane helix</keyword>
<feature type="transmembrane region" description="Helical" evidence="1">
    <location>
        <begin position="43"/>
        <end position="68"/>
    </location>
</feature>
<feature type="transmembrane region" description="Helical" evidence="1">
    <location>
        <begin position="139"/>
        <end position="158"/>
    </location>
</feature>
<proteinExistence type="predicted"/>
<accession>A0AAW1D1J7</accession>
<feature type="transmembrane region" description="Helical" evidence="1">
    <location>
        <begin position="80"/>
        <end position="100"/>
    </location>
</feature>
<evidence type="ECO:0000313" key="3">
    <source>
        <dbReference type="Proteomes" id="UP001461498"/>
    </source>
</evidence>
<evidence type="ECO:0000256" key="1">
    <source>
        <dbReference type="SAM" id="Phobius"/>
    </source>
</evidence>
<feature type="transmembrane region" description="Helical" evidence="1">
    <location>
        <begin position="197"/>
        <end position="223"/>
    </location>
</feature>
<dbReference type="EMBL" id="JAPXFL010000006">
    <property type="protein sequence ID" value="KAK9504898.1"/>
    <property type="molecule type" value="Genomic_DNA"/>
</dbReference>
<name>A0AAW1D1J7_9HEMI</name>
<keyword evidence="3" id="KW-1185">Reference proteome</keyword>
<gene>
    <name evidence="2" type="ORF">O3M35_009069</name>
</gene>
<organism evidence="2 3">
    <name type="scientific">Rhynocoris fuscipes</name>
    <dbReference type="NCBI Taxonomy" id="488301"/>
    <lineage>
        <taxon>Eukaryota</taxon>
        <taxon>Metazoa</taxon>
        <taxon>Ecdysozoa</taxon>
        <taxon>Arthropoda</taxon>
        <taxon>Hexapoda</taxon>
        <taxon>Insecta</taxon>
        <taxon>Pterygota</taxon>
        <taxon>Neoptera</taxon>
        <taxon>Paraneoptera</taxon>
        <taxon>Hemiptera</taxon>
        <taxon>Heteroptera</taxon>
        <taxon>Panheteroptera</taxon>
        <taxon>Cimicomorpha</taxon>
        <taxon>Reduviidae</taxon>
        <taxon>Harpactorinae</taxon>
        <taxon>Harpactorini</taxon>
        <taxon>Rhynocoris</taxon>
    </lineage>
</organism>